<feature type="transmembrane region" description="Helical" evidence="7">
    <location>
        <begin position="59"/>
        <end position="79"/>
    </location>
</feature>
<evidence type="ECO:0000256" key="3">
    <source>
        <dbReference type="ARBA" id="ARBA00022475"/>
    </source>
</evidence>
<evidence type="ECO:0000256" key="6">
    <source>
        <dbReference type="ARBA" id="ARBA00023136"/>
    </source>
</evidence>
<evidence type="ECO:0000256" key="5">
    <source>
        <dbReference type="ARBA" id="ARBA00022989"/>
    </source>
</evidence>
<gene>
    <name evidence="8" type="ORF">IU514_12725</name>
</gene>
<keyword evidence="3" id="KW-1003">Cell membrane</keyword>
<dbReference type="PANTHER" id="PTHR33452:SF1">
    <property type="entry name" value="INNER MEMBRANE PROTEIN YPHA-RELATED"/>
    <property type="match status" value="1"/>
</dbReference>
<proteinExistence type="inferred from homology"/>
<keyword evidence="5 7" id="KW-1133">Transmembrane helix</keyword>
<dbReference type="PANTHER" id="PTHR33452">
    <property type="entry name" value="OXIDOREDUCTASE CATD-RELATED"/>
    <property type="match status" value="1"/>
</dbReference>
<dbReference type="Pfam" id="PF07681">
    <property type="entry name" value="DoxX"/>
    <property type="match status" value="1"/>
</dbReference>
<evidence type="ECO:0000313" key="8">
    <source>
        <dbReference type="EMBL" id="MBF6024891.1"/>
    </source>
</evidence>
<comment type="subcellular location">
    <subcellularLocation>
        <location evidence="1">Cell membrane</location>
        <topology evidence="1">Multi-pass membrane protein</topology>
    </subcellularLocation>
</comment>
<evidence type="ECO:0000256" key="2">
    <source>
        <dbReference type="ARBA" id="ARBA00006679"/>
    </source>
</evidence>
<organism evidence="8 9">
    <name type="scientific">Lysobacter niastensis</name>
    <dbReference type="NCBI Taxonomy" id="380629"/>
    <lineage>
        <taxon>Bacteria</taxon>
        <taxon>Pseudomonadati</taxon>
        <taxon>Pseudomonadota</taxon>
        <taxon>Gammaproteobacteria</taxon>
        <taxon>Lysobacterales</taxon>
        <taxon>Lysobacteraceae</taxon>
        <taxon>Lysobacter</taxon>
    </lineage>
</organism>
<feature type="transmembrane region" description="Helical" evidence="7">
    <location>
        <begin position="20"/>
        <end position="39"/>
    </location>
</feature>
<feature type="transmembrane region" description="Helical" evidence="7">
    <location>
        <begin position="116"/>
        <end position="139"/>
    </location>
</feature>
<name>A0ABS0BAZ4_9GAMM</name>
<protein>
    <submittedName>
        <fullName evidence="8">DoxX family protein</fullName>
    </submittedName>
</protein>
<reference evidence="8 9" key="1">
    <citation type="submission" date="2020-11" db="EMBL/GenBank/DDBJ databases">
        <title>Draft Genome Sequence and Secondary Metabolite Biosynthetic Potential of the Lysobacter niastensis Type strain DSM 18481.</title>
        <authorList>
            <person name="Turrini P."/>
            <person name="Artuso I."/>
            <person name="Tescari M."/>
            <person name="Lugli G.A."/>
            <person name="Frangipani E."/>
            <person name="Ventura M."/>
            <person name="Visca P."/>
        </authorList>
    </citation>
    <scope>NUCLEOTIDE SEQUENCE [LARGE SCALE GENOMIC DNA]</scope>
    <source>
        <strain evidence="8 9">DSM 18481</strain>
    </source>
</reference>
<feature type="transmembrane region" description="Helical" evidence="7">
    <location>
        <begin position="86"/>
        <end position="104"/>
    </location>
</feature>
<sequence>MNPSSPAHPLSSGASPWAAAVLRVALGAMYLAHALLKLLVFTLPGTALFFEGVGLPGPLAYAVFAAELAGGIALVLGLYARQAALALVPVLLGAVWVHWPNGWVFSADGGGWEYPLFLAVASLVLWLLGDGVLALRVAAPRHPR</sequence>
<dbReference type="InterPro" id="IPR051907">
    <property type="entry name" value="DoxX-like_oxidoreductase"/>
</dbReference>
<comment type="similarity">
    <text evidence="2">Belongs to the DoxX family.</text>
</comment>
<evidence type="ECO:0000256" key="4">
    <source>
        <dbReference type="ARBA" id="ARBA00022692"/>
    </source>
</evidence>
<dbReference type="Proteomes" id="UP001429984">
    <property type="component" value="Unassembled WGS sequence"/>
</dbReference>
<evidence type="ECO:0000256" key="7">
    <source>
        <dbReference type="SAM" id="Phobius"/>
    </source>
</evidence>
<keyword evidence="9" id="KW-1185">Reference proteome</keyword>
<dbReference type="EMBL" id="JADLZT010000006">
    <property type="protein sequence ID" value="MBF6024891.1"/>
    <property type="molecule type" value="Genomic_DNA"/>
</dbReference>
<dbReference type="RefSeq" id="WP_194931470.1">
    <property type="nucleotide sequence ID" value="NZ_JADLZT010000006.1"/>
</dbReference>
<comment type="caution">
    <text evidence="8">The sequence shown here is derived from an EMBL/GenBank/DDBJ whole genome shotgun (WGS) entry which is preliminary data.</text>
</comment>
<evidence type="ECO:0000256" key="1">
    <source>
        <dbReference type="ARBA" id="ARBA00004651"/>
    </source>
</evidence>
<keyword evidence="4 7" id="KW-0812">Transmembrane</keyword>
<dbReference type="InterPro" id="IPR032808">
    <property type="entry name" value="DoxX"/>
</dbReference>
<evidence type="ECO:0000313" key="9">
    <source>
        <dbReference type="Proteomes" id="UP001429984"/>
    </source>
</evidence>
<accession>A0ABS0BAZ4</accession>
<keyword evidence="6 7" id="KW-0472">Membrane</keyword>